<dbReference type="Gene3D" id="2.102.10.10">
    <property type="entry name" value="Rieske [2Fe-2S] iron-sulphur domain"/>
    <property type="match status" value="1"/>
</dbReference>
<dbReference type="CDD" id="cd03467">
    <property type="entry name" value="Rieske"/>
    <property type="match status" value="1"/>
</dbReference>
<accession>A0A2T0SWB3</accession>
<dbReference type="Pfam" id="PF00355">
    <property type="entry name" value="Rieske"/>
    <property type="match status" value="1"/>
</dbReference>
<organism evidence="6 7">
    <name type="scientific">Spirosoma oryzae</name>
    <dbReference type="NCBI Taxonomy" id="1469603"/>
    <lineage>
        <taxon>Bacteria</taxon>
        <taxon>Pseudomonadati</taxon>
        <taxon>Bacteroidota</taxon>
        <taxon>Cytophagia</taxon>
        <taxon>Cytophagales</taxon>
        <taxon>Cytophagaceae</taxon>
        <taxon>Spirosoma</taxon>
    </lineage>
</organism>
<gene>
    <name evidence="6" type="ORF">CLV58_110123</name>
</gene>
<evidence type="ECO:0000256" key="1">
    <source>
        <dbReference type="ARBA" id="ARBA00022714"/>
    </source>
</evidence>
<dbReference type="InterPro" id="IPR036922">
    <property type="entry name" value="Rieske_2Fe-2S_sf"/>
</dbReference>
<protein>
    <submittedName>
        <fullName evidence="6">Rieske-like 2Fe-2S protein</fullName>
    </submittedName>
</protein>
<keyword evidence="4" id="KW-0411">Iron-sulfur</keyword>
<evidence type="ECO:0000259" key="5">
    <source>
        <dbReference type="PROSITE" id="PS51296"/>
    </source>
</evidence>
<dbReference type="GO" id="GO:0046872">
    <property type="term" value="F:metal ion binding"/>
    <property type="evidence" value="ECO:0007669"/>
    <property type="project" value="UniProtKB-KW"/>
</dbReference>
<dbReference type="Proteomes" id="UP000238375">
    <property type="component" value="Unassembled WGS sequence"/>
</dbReference>
<comment type="caution">
    <text evidence="6">The sequence shown here is derived from an EMBL/GenBank/DDBJ whole genome shotgun (WGS) entry which is preliminary data.</text>
</comment>
<evidence type="ECO:0000256" key="4">
    <source>
        <dbReference type="ARBA" id="ARBA00023014"/>
    </source>
</evidence>
<dbReference type="AlphaFoldDB" id="A0A2T0SWB3"/>
<dbReference type="GO" id="GO:0051537">
    <property type="term" value="F:2 iron, 2 sulfur cluster binding"/>
    <property type="evidence" value="ECO:0007669"/>
    <property type="project" value="UniProtKB-KW"/>
</dbReference>
<name>A0A2T0SWB3_9BACT</name>
<dbReference type="SUPFAM" id="SSF50022">
    <property type="entry name" value="ISP domain"/>
    <property type="match status" value="1"/>
</dbReference>
<dbReference type="PROSITE" id="PS51296">
    <property type="entry name" value="RIESKE"/>
    <property type="match status" value="1"/>
</dbReference>
<reference evidence="6 7" key="1">
    <citation type="submission" date="2018-03" db="EMBL/GenBank/DDBJ databases">
        <title>Genomic Encyclopedia of Archaeal and Bacterial Type Strains, Phase II (KMG-II): from individual species to whole genera.</title>
        <authorList>
            <person name="Goeker M."/>
        </authorList>
    </citation>
    <scope>NUCLEOTIDE SEQUENCE [LARGE SCALE GENOMIC DNA]</scope>
    <source>
        <strain evidence="6 7">DSM 28354</strain>
    </source>
</reference>
<keyword evidence="3" id="KW-0408">Iron</keyword>
<dbReference type="EMBL" id="PVTE01000010">
    <property type="protein sequence ID" value="PRY37653.1"/>
    <property type="molecule type" value="Genomic_DNA"/>
</dbReference>
<evidence type="ECO:0000256" key="2">
    <source>
        <dbReference type="ARBA" id="ARBA00022723"/>
    </source>
</evidence>
<dbReference type="InterPro" id="IPR017941">
    <property type="entry name" value="Rieske_2Fe-2S"/>
</dbReference>
<dbReference type="OrthoDB" id="165343at2"/>
<evidence type="ECO:0000313" key="6">
    <source>
        <dbReference type="EMBL" id="PRY37653.1"/>
    </source>
</evidence>
<keyword evidence="1" id="KW-0001">2Fe-2S</keyword>
<keyword evidence="7" id="KW-1185">Reference proteome</keyword>
<evidence type="ECO:0000256" key="3">
    <source>
        <dbReference type="ARBA" id="ARBA00023004"/>
    </source>
</evidence>
<keyword evidence="2" id="KW-0479">Metal-binding</keyword>
<evidence type="ECO:0000313" key="7">
    <source>
        <dbReference type="Proteomes" id="UP000238375"/>
    </source>
</evidence>
<proteinExistence type="predicted"/>
<feature type="domain" description="Rieske" evidence="5">
    <location>
        <begin position="80"/>
        <end position="176"/>
    </location>
</feature>
<sequence length="180" mass="19623">MALFLQRLLIKKSIFTTLYPLFRQKYDKPMETASTPSNQPLLSRQSFFHVLGAAFTTLLFSGNTSGCSGNEAAPDPQSDVMTLNLTDKVNQGLMQKGGYVLTNNIVVAHTNADQYVAVSGRCTHDNTALVFRAAENQFYCPLDLSRYNLSGRVISGPATVPLKVYNVSSPSAGVLQITPQ</sequence>